<dbReference type="PANTHER" id="PTHR31225:SF41">
    <property type="entry name" value="TERPENE SYNTHASE"/>
    <property type="match status" value="1"/>
</dbReference>
<dbReference type="Pfam" id="PF03936">
    <property type="entry name" value="Terpene_synth_C"/>
    <property type="match status" value="1"/>
</dbReference>
<proteinExistence type="predicted"/>
<accession>A0AAD8T855</accession>
<dbReference type="InterPro" id="IPR050148">
    <property type="entry name" value="Terpene_synthase-like"/>
</dbReference>
<reference evidence="3" key="1">
    <citation type="submission" date="2023-07" db="EMBL/GenBank/DDBJ databases">
        <title>A chromosome-level genome assembly of Lolium multiflorum.</title>
        <authorList>
            <person name="Chen Y."/>
            <person name="Copetti D."/>
            <person name="Kolliker R."/>
            <person name="Studer B."/>
        </authorList>
    </citation>
    <scope>NUCLEOTIDE SEQUENCE</scope>
    <source>
        <strain evidence="3">02402/16</strain>
        <tissue evidence="3">Leaf</tissue>
    </source>
</reference>
<keyword evidence="1" id="KW-0479">Metal-binding</keyword>
<dbReference type="PANTHER" id="PTHR31225">
    <property type="entry name" value="OS04G0344100 PROTEIN-RELATED"/>
    <property type="match status" value="1"/>
</dbReference>
<evidence type="ECO:0000256" key="1">
    <source>
        <dbReference type="ARBA" id="ARBA00022723"/>
    </source>
</evidence>
<comment type="caution">
    <text evidence="3">The sequence shown here is derived from an EMBL/GenBank/DDBJ whole genome shotgun (WGS) entry which is preliminary data.</text>
</comment>
<evidence type="ECO:0000259" key="2">
    <source>
        <dbReference type="Pfam" id="PF03936"/>
    </source>
</evidence>
<dbReference type="GO" id="GO:0010333">
    <property type="term" value="F:terpene synthase activity"/>
    <property type="evidence" value="ECO:0007669"/>
    <property type="project" value="InterPro"/>
</dbReference>
<organism evidence="3 4">
    <name type="scientific">Lolium multiflorum</name>
    <name type="common">Italian ryegrass</name>
    <name type="synonym">Lolium perenne subsp. multiflorum</name>
    <dbReference type="NCBI Taxonomy" id="4521"/>
    <lineage>
        <taxon>Eukaryota</taxon>
        <taxon>Viridiplantae</taxon>
        <taxon>Streptophyta</taxon>
        <taxon>Embryophyta</taxon>
        <taxon>Tracheophyta</taxon>
        <taxon>Spermatophyta</taxon>
        <taxon>Magnoliopsida</taxon>
        <taxon>Liliopsida</taxon>
        <taxon>Poales</taxon>
        <taxon>Poaceae</taxon>
        <taxon>BOP clade</taxon>
        <taxon>Pooideae</taxon>
        <taxon>Poodae</taxon>
        <taxon>Poeae</taxon>
        <taxon>Poeae Chloroplast Group 2 (Poeae type)</taxon>
        <taxon>Loliodinae</taxon>
        <taxon>Loliinae</taxon>
        <taxon>Lolium</taxon>
    </lineage>
</organism>
<dbReference type="EMBL" id="JAUUTY010000002">
    <property type="protein sequence ID" value="KAK1677107.1"/>
    <property type="molecule type" value="Genomic_DNA"/>
</dbReference>
<dbReference type="InterPro" id="IPR005630">
    <property type="entry name" value="Terpene_synthase_metal-bd"/>
</dbReference>
<feature type="domain" description="Terpene synthase metal-binding" evidence="2">
    <location>
        <begin position="1"/>
        <end position="122"/>
    </location>
</feature>
<dbReference type="Gene3D" id="1.10.600.10">
    <property type="entry name" value="Farnesyl Diphosphate Synthase"/>
    <property type="match status" value="1"/>
</dbReference>
<dbReference type="GO" id="GO:0016114">
    <property type="term" value="P:terpenoid biosynthetic process"/>
    <property type="evidence" value="ECO:0007669"/>
    <property type="project" value="InterPro"/>
</dbReference>
<evidence type="ECO:0000313" key="3">
    <source>
        <dbReference type="EMBL" id="KAK1677107.1"/>
    </source>
</evidence>
<dbReference type="Proteomes" id="UP001231189">
    <property type="component" value="Unassembled WGS sequence"/>
</dbReference>
<sequence length="177" mass="19892">MQKHVTGYLQEAEWSHKSYKPSFKDQVNLTCLTIGAPSVCTSMMVGMGNPIMKHALEWTANVPDVVVAAGKVVRLMNDIAAFERRKCKGDAASSVECYINDHNVTGEVAIERIETLLEHQWRTLNKARFENHALLPAVQRIIGLALSATFFYDNKNDVYTLSTHLRKTVESLFLKPV</sequence>
<keyword evidence="4" id="KW-1185">Reference proteome</keyword>
<dbReference type="SUPFAM" id="SSF48576">
    <property type="entry name" value="Terpenoid synthases"/>
    <property type="match status" value="1"/>
</dbReference>
<dbReference type="InterPro" id="IPR008949">
    <property type="entry name" value="Isoprenoid_synthase_dom_sf"/>
</dbReference>
<evidence type="ECO:0000313" key="4">
    <source>
        <dbReference type="Proteomes" id="UP001231189"/>
    </source>
</evidence>
<name>A0AAD8T855_LOLMU</name>
<dbReference type="GO" id="GO:0000287">
    <property type="term" value="F:magnesium ion binding"/>
    <property type="evidence" value="ECO:0007669"/>
    <property type="project" value="InterPro"/>
</dbReference>
<dbReference type="AlphaFoldDB" id="A0AAD8T855"/>
<protein>
    <recommendedName>
        <fullName evidence="2">Terpene synthase metal-binding domain-containing protein</fullName>
    </recommendedName>
</protein>
<gene>
    <name evidence="3" type="ORF">QYE76_037955</name>
</gene>